<dbReference type="PANTHER" id="PTHR15549:SF26">
    <property type="entry name" value="AXIAL BUDDING PATTERN PROTEIN 2-RELATED"/>
    <property type="match status" value="1"/>
</dbReference>
<evidence type="ECO:0000256" key="6">
    <source>
        <dbReference type="SAM" id="Phobius"/>
    </source>
</evidence>
<organism evidence="7 8">
    <name type="scientific">Seiridium unicorne</name>
    <dbReference type="NCBI Taxonomy" id="138068"/>
    <lineage>
        <taxon>Eukaryota</taxon>
        <taxon>Fungi</taxon>
        <taxon>Dikarya</taxon>
        <taxon>Ascomycota</taxon>
        <taxon>Pezizomycotina</taxon>
        <taxon>Sordariomycetes</taxon>
        <taxon>Xylariomycetidae</taxon>
        <taxon>Amphisphaeriales</taxon>
        <taxon>Sporocadaceae</taxon>
        <taxon>Seiridium</taxon>
    </lineage>
</organism>
<feature type="region of interest" description="Disordered" evidence="5">
    <location>
        <begin position="217"/>
        <end position="302"/>
    </location>
</feature>
<evidence type="ECO:0000256" key="3">
    <source>
        <dbReference type="ARBA" id="ARBA00022989"/>
    </source>
</evidence>
<name>A0ABR2UFF0_9PEZI</name>
<sequence length="302" mass="31284">MLSSINVATTCLKQLWFEEGSEPVLGNPNDTACWPLALHVTASPAICPDGYHAACNPVTTLTSQKLDYCCPNGYFCDGGIYSCSSKVGSLTTANGTSVKSNGETIVKLISFSGVNANSIAVKYADSDTMFTISQTATSGTDSTAATPLPTTSLPSTTLTASTPSNTSGPMTAPGSAMEQTGGLSVGAKAGIGVGVGTAVLVLVGLLAFFHFKKRATSQNQTNPGQGPQQQDLSNAADSRGNYRQQPYQEGQYSSQTHELPITTPAVHELDGKYAGVEKSSPGVASRPSELSAETGWHNSSTR</sequence>
<evidence type="ECO:0000256" key="4">
    <source>
        <dbReference type="ARBA" id="ARBA00023136"/>
    </source>
</evidence>
<feature type="compositionally biased region" description="Low complexity" evidence="5">
    <location>
        <begin position="138"/>
        <end position="167"/>
    </location>
</feature>
<feature type="compositionally biased region" description="Polar residues" evidence="5">
    <location>
        <begin position="231"/>
        <end position="257"/>
    </location>
</feature>
<gene>
    <name evidence="7" type="ORF">SUNI508_11966</name>
</gene>
<evidence type="ECO:0000313" key="8">
    <source>
        <dbReference type="Proteomes" id="UP001408356"/>
    </source>
</evidence>
<evidence type="ECO:0000256" key="2">
    <source>
        <dbReference type="ARBA" id="ARBA00022692"/>
    </source>
</evidence>
<accession>A0ABR2UFF0</accession>
<reference evidence="7 8" key="1">
    <citation type="journal article" date="2024" name="J. Plant Pathol.">
        <title>Sequence and assembly of the genome of Seiridium unicorne, isolate CBS 538.82, causal agent of cypress canker disease.</title>
        <authorList>
            <person name="Scali E."/>
            <person name="Rocca G.D."/>
            <person name="Danti R."/>
            <person name="Garbelotto M."/>
            <person name="Barberini S."/>
            <person name="Baroncelli R."/>
            <person name="Emiliani G."/>
        </authorList>
    </citation>
    <scope>NUCLEOTIDE SEQUENCE [LARGE SCALE GENOMIC DNA]</scope>
    <source>
        <strain evidence="7 8">BM-138-508</strain>
    </source>
</reference>
<comment type="caution">
    <text evidence="7">The sequence shown here is derived from an EMBL/GenBank/DDBJ whole genome shotgun (WGS) entry which is preliminary data.</text>
</comment>
<feature type="region of interest" description="Disordered" evidence="5">
    <location>
        <begin position="138"/>
        <end position="180"/>
    </location>
</feature>
<protein>
    <submittedName>
        <fullName evidence="7">Uncharacterized protein</fullName>
    </submittedName>
</protein>
<dbReference type="PANTHER" id="PTHR15549">
    <property type="entry name" value="PAIRED IMMUNOGLOBULIN-LIKE TYPE 2 RECEPTOR"/>
    <property type="match status" value="1"/>
</dbReference>
<evidence type="ECO:0000313" key="7">
    <source>
        <dbReference type="EMBL" id="KAK9413190.1"/>
    </source>
</evidence>
<keyword evidence="8" id="KW-1185">Reference proteome</keyword>
<dbReference type="EMBL" id="JARVKF010000441">
    <property type="protein sequence ID" value="KAK9413190.1"/>
    <property type="molecule type" value="Genomic_DNA"/>
</dbReference>
<evidence type="ECO:0000256" key="1">
    <source>
        <dbReference type="ARBA" id="ARBA00004167"/>
    </source>
</evidence>
<evidence type="ECO:0000256" key="5">
    <source>
        <dbReference type="SAM" id="MobiDB-lite"/>
    </source>
</evidence>
<proteinExistence type="predicted"/>
<dbReference type="InterPro" id="IPR051694">
    <property type="entry name" value="Immunoregulatory_rcpt-like"/>
</dbReference>
<keyword evidence="2 6" id="KW-0812">Transmembrane</keyword>
<keyword evidence="3 6" id="KW-1133">Transmembrane helix</keyword>
<feature type="transmembrane region" description="Helical" evidence="6">
    <location>
        <begin position="189"/>
        <end position="209"/>
    </location>
</feature>
<dbReference type="Proteomes" id="UP001408356">
    <property type="component" value="Unassembled WGS sequence"/>
</dbReference>
<keyword evidence="4 6" id="KW-0472">Membrane</keyword>
<comment type="subcellular location">
    <subcellularLocation>
        <location evidence="1">Membrane</location>
        <topology evidence="1">Single-pass membrane protein</topology>
    </subcellularLocation>
</comment>
<feature type="compositionally biased region" description="Low complexity" evidence="5">
    <location>
        <begin position="218"/>
        <end position="230"/>
    </location>
</feature>